<keyword evidence="1" id="KW-0472">Membrane</keyword>
<accession>E7FRY9</accession>
<evidence type="ECO:0000313" key="3">
    <source>
        <dbReference type="Proteomes" id="UP000004099"/>
    </source>
</evidence>
<feature type="transmembrane region" description="Helical" evidence="1">
    <location>
        <begin position="20"/>
        <end position="43"/>
    </location>
</feature>
<dbReference type="AlphaFoldDB" id="E7FRY9"/>
<gene>
    <name evidence="2" type="ORF">HMPREF0542_11666</name>
</gene>
<protein>
    <submittedName>
        <fullName evidence="2">Uncharacterized protein</fullName>
    </submittedName>
</protein>
<evidence type="ECO:0000256" key="1">
    <source>
        <dbReference type="SAM" id="Phobius"/>
    </source>
</evidence>
<dbReference type="EMBL" id="ACGS02000044">
    <property type="protein sequence ID" value="EFZ34271.1"/>
    <property type="molecule type" value="Genomic_DNA"/>
</dbReference>
<sequence length="44" mass="4782">MMSSGKKNGVFMELIRILCLEFAFAVLLAFIVCLVGGLLFMVVG</sequence>
<name>E7FRY9_9LACO</name>
<proteinExistence type="predicted"/>
<comment type="caution">
    <text evidence="2">The sequence shown here is derived from an EMBL/GenBank/DDBJ whole genome shotgun (WGS) entry which is preliminary data.</text>
</comment>
<keyword evidence="1" id="KW-1133">Transmembrane helix</keyword>
<reference evidence="2 3" key="1">
    <citation type="submission" date="2011-01" db="EMBL/GenBank/DDBJ databases">
        <authorList>
            <person name="Muzny D."/>
            <person name="Qin X."/>
            <person name="Buhay C."/>
            <person name="Dugan-Rocha S."/>
            <person name="Ding Y."/>
            <person name="Chen G."/>
            <person name="Hawes A."/>
            <person name="Holder M."/>
            <person name="Jhangiani S."/>
            <person name="Johnson A."/>
            <person name="Khan Z."/>
            <person name="Li Z."/>
            <person name="Liu W."/>
            <person name="Liu X."/>
            <person name="Perez L."/>
            <person name="Shen H."/>
            <person name="Wang Q."/>
            <person name="Watt J."/>
            <person name="Xi L."/>
            <person name="Xin Y."/>
            <person name="Zhou J."/>
            <person name="Deng J."/>
            <person name="Jiang H."/>
            <person name="Liu Y."/>
            <person name="Qu J."/>
            <person name="Song X.-Z."/>
            <person name="Zhang L."/>
            <person name="Villasana D."/>
            <person name="Johnson A."/>
            <person name="Liu J."/>
            <person name="Liyanage D."/>
            <person name="Lorensuhewa L."/>
            <person name="Robinson T."/>
            <person name="Song A."/>
            <person name="Song B.-B."/>
            <person name="Dinh H."/>
            <person name="Thornton R."/>
            <person name="Coyle M."/>
            <person name="Francisco L."/>
            <person name="Jackson L."/>
            <person name="Javaid M."/>
            <person name="Korchina V."/>
            <person name="Kovar C."/>
            <person name="Mata R."/>
            <person name="Mathew T."/>
            <person name="Ngo R."/>
            <person name="Nguyen L."/>
            <person name="Nguyen N."/>
            <person name="Okwuonu G."/>
            <person name="Ongeri F."/>
            <person name="Pham C."/>
            <person name="Simmons D."/>
            <person name="Wilczek-Boney K."/>
            <person name="Hale W."/>
            <person name="Jakkamsetti A."/>
            <person name="Pham P."/>
            <person name="Ruth R."/>
            <person name="San Lucas F."/>
            <person name="Warren J."/>
            <person name="Zhang J."/>
            <person name="Zhao Z."/>
            <person name="Zhou C."/>
            <person name="Zhu D."/>
            <person name="Lee S."/>
            <person name="Bess C."/>
            <person name="Blankenburg K."/>
            <person name="Forbes L."/>
            <person name="Fu Q."/>
            <person name="Gubbala S."/>
            <person name="Hirani K."/>
            <person name="Jayaseelan J.C."/>
            <person name="Lara F."/>
            <person name="Munidasa M."/>
            <person name="Palculict T."/>
            <person name="Patil S."/>
            <person name="Pu L.-L."/>
            <person name="Saada N."/>
            <person name="Tang L."/>
            <person name="Weissenberger G."/>
            <person name="Zhu Y."/>
            <person name="Hemphill L."/>
            <person name="Shang Y."/>
            <person name="Youmans B."/>
            <person name="Ayvaz T."/>
            <person name="Ross M."/>
            <person name="Santibanez J."/>
            <person name="Aqrawi P."/>
            <person name="Gross S."/>
            <person name="Joshi V."/>
            <person name="Fowler G."/>
            <person name="Nazareth L."/>
            <person name="Reid J."/>
            <person name="Worley K."/>
            <person name="Petrosino J."/>
            <person name="Highlander S."/>
            <person name="Gibbs R."/>
        </authorList>
    </citation>
    <scope>NUCLEOTIDE SEQUENCE [LARGE SCALE GENOMIC DNA]</scope>
    <source>
        <strain evidence="2 3">ATCC 25644</strain>
    </source>
</reference>
<dbReference type="HOGENOM" id="CLU_3217976_0_0_9"/>
<organism evidence="2 3">
    <name type="scientific">Ligilactobacillus ruminis ATCC 25644</name>
    <dbReference type="NCBI Taxonomy" id="525362"/>
    <lineage>
        <taxon>Bacteria</taxon>
        <taxon>Bacillati</taxon>
        <taxon>Bacillota</taxon>
        <taxon>Bacilli</taxon>
        <taxon>Lactobacillales</taxon>
        <taxon>Lactobacillaceae</taxon>
        <taxon>Ligilactobacillus</taxon>
    </lineage>
</organism>
<dbReference type="Proteomes" id="UP000004099">
    <property type="component" value="Unassembled WGS sequence"/>
</dbReference>
<evidence type="ECO:0000313" key="2">
    <source>
        <dbReference type="EMBL" id="EFZ34271.1"/>
    </source>
</evidence>
<keyword evidence="1" id="KW-0812">Transmembrane</keyword>